<evidence type="ECO:0000313" key="1">
    <source>
        <dbReference type="EMBL" id="GMI19301.1"/>
    </source>
</evidence>
<evidence type="ECO:0008006" key="3">
    <source>
        <dbReference type="Google" id="ProtNLM"/>
    </source>
</evidence>
<organism evidence="1 2">
    <name type="scientific">Tetraparma gracilis</name>
    <dbReference type="NCBI Taxonomy" id="2962635"/>
    <lineage>
        <taxon>Eukaryota</taxon>
        <taxon>Sar</taxon>
        <taxon>Stramenopiles</taxon>
        <taxon>Ochrophyta</taxon>
        <taxon>Bolidophyceae</taxon>
        <taxon>Parmales</taxon>
        <taxon>Triparmaceae</taxon>
        <taxon>Tetraparma</taxon>
    </lineage>
</organism>
<reference evidence="1 2" key="1">
    <citation type="journal article" date="2023" name="Commun. Biol.">
        <title>Genome analysis of Parmales, the sister group of diatoms, reveals the evolutionary specialization of diatoms from phago-mixotrophs to photoautotrophs.</title>
        <authorList>
            <person name="Ban H."/>
            <person name="Sato S."/>
            <person name="Yoshikawa S."/>
            <person name="Yamada K."/>
            <person name="Nakamura Y."/>
            <person name="Ichinomiya M."/>
            <person name="Sato N."/>
            <person name="Blanc-Mathieu R."/>
            <person name="Endo H."/>
            <person name="Kuwata A."/>
            <person name="Ogata H."/>
        </authorList>
    </citation>
    <scope>NUCLEOTIDE SEQUENCE [LARGE SCALE GENOMIC DNA]</scope>
</reference>
<dbReference type="Gene3D" id="3.40.50.10300">
    <property type="entry name" value="CoaB-like"/>
    <property type="match status" value="1"/>
</dbReference>
<dbReference type="SUPFAM" id="SSF102645">
    <property type="entry name" value="CoaB-like"/>
    <property type="match status" value="1"/>
</dbReference>
<dbReference type="EMBL" id="BRYB01002427">
    <property type="protein sequence ID" value="GMI19301.1"/>
    <property type="molecule type" value="Genomic_DNA"/>
</dbReference>
<evidence type="ECO:0000313" key="2">
    <source>
        <dbReference type="Proteomes" id="UP001165060"/>
    </source>
</evidence>
<gene>
    <name evidence="1" type="ORF">TeGR_g10032</name>
</gene>
<name>A0ABQ6M4I6_9STRA</name>
<keyword evidence="2" id="KW-1185">Reference proteome</keyword>
<accession>A0ABQ6M4I6</accession>
<dbReference type="InterPro" id="IPR035929">
    <property type="entry name" value="CoaB-like_sf"/>
</dbReference>
<comment type="caution">
    <text evidence="1">The sequence shown here is derived from an EMBL/GenBank/DDBJ whole genome shotgun (WGS) entry which is preliminary data.</text>
</comment>
<protein>
    <recommendedName>
        <fullName evidence="3">DNA/pantothenate metabolism flavoprotein C-terminal domain-containing protein</fullName>
    </recommendedName>
</protein>
<proteinExistence type="predicted"/>
<sequence>MPSPSPVPPSPPPFPPSPPLPSLCALLHSSSPCCLLTSGGTSVPLEEPPVRSLENFSTGTRGARMAERLLQHYRVVFLYRIGSKVPFLHHDGLSLRGCSCKDLASPEPGEPAAGLECENLALYRAAVKSRRLVLVPYTTVTDYLRLLQSACKTLAPLGASLMVVLASAVSDFYIPSPAKDKIQSGEQGETGSAFVVGERGELRVTFEPVPKMLGKVRELVKASFVVSFKLETSPQMLFPKVDRSFKYKVDAVVGNILETRYTTCYVSGSPGDHEKVDKGDALIEADIVENLTQRHYERMAESPPPKQGDAVGDVKNRMRARWGAKREWWKTTVWLWDQVGPWVLMLVGWQIRKQLTSASASR</sequence>
<dbReference type="Proteomes" id="UP001165060">
    <property type="component" value="Unassembled WGS sequence"/>
</dbReference>